<dbReference type="EMBL" id="BAAAGX010000003">
    <property type="protein sequence ID" value="GAA0223375.1"/>
    <property type="molecule type" value="Genomic_DNA"/>
</dbReference>
<organism evidence="1 2">
    <name type="scientific">Cryptosporangium japonicum</name>
    <dbReference type="NCBI Taxonomy" id="80872"/>
    <lineage>
        <taxon>Bacteria</taxon>
        <taxon>Bacillati</taxon>
        <taxon>Actinomycetota</taxon>
        <taxon>Actinomycetes</taxon>
        <taxon>Cryptosporangiales</taxon>
        <taxon>Cryptosporangiaceae</taxon>
        <taxon>Cryptosporangium</taxon>
    </lineage>
</organism>
<name>A0ABN0TJM5_9ACTN</name>
<evidence type="ECO:0000313" key="2">
    <source>
        <dbReference type="Proteomes" id="UP001500967"/>
    </source>
</evidence>
<keyword evidence="2" id="KW-1185">Reference proteome</keyword>
<sequence>MLKQGQDIAEVDYLLVADVLLARDRYIAAAERLTRATLGASVQPSGPEFTFYVGSEWVLRFTDGGREPIGIFVIFNDRDAVRLEDLESGDLLE</sequence>
<comment type="caution">
    <text evidence="1">The sequence shown here is derived from an EMBL/GenBank/DDBJ whole genome shotgun (WGS) entry which is preliminary data.</text>
</comment>
<reference evidence="1 2" key="1">
    <citation type="journal article" date="2019" name="Int. J. Syst. Evol. Microbiol.">
        <title>The Global Catalogue of Microorganisms (GCM) 10K type strain sequencing project: providing services to taxonomists for standard genome sequencing and annotation.</title>
        <authorList>
            <consortium name="The Broad Institute Genomics Platform"/>
            <consortium name="The Broad Institute Genome Sequencing Center for Infectious Disease"/>
            <person name="Wu L."/>
            <person name="Ma J."/>
        </authorList>
    </citation>
    <scope>NUCLEOTIDE SEQUENCE [LARGE SCALE GENOMIC DNA]</scope>
    <source>
        <strain evidence="1 2">JCM 10425</strain>
    </source>
</reference>
<gene>
    <name evidence="1" type="ORF">GCM10009539_05700</name>
</gene>
<evidence type="ECO:0000313" key="1">
    <source>
        <dbReference type="EMBL" id="GAA0223375.1"/>
    </source>
</evidence>
<accession>A0ABN0TJM5</accession>
<dbReference type="RefSeq" id="WP_344647127.1">
    <property type="nucleotide sequence ID" value="NZ_BAAAGX010000003.1"/>
</dbReference>
<dbReference type="Proteomes" id="UP001500967">
    <property type="component" value="Unassembled WGS sequence"/>
</dbReference>
<proteinExistence type="predicted"/>
<protein>
    <submittedName>
        <fullName evidence="1">Uncharacterized protein</fullName>
    </submittedName>
</protein>